<dbReference type="PRINTS" id="PR00111">
    <property type="entry name" value="ABHYDROLASE"/>
</dbReference>
<evidence type="ECO:0000313" key="3">
    <source>
        <dbReference type="EMBL" id="OEV33917.1"/>
    </source>
</evidence>
<dbReference type="InterPro" id="IPR050266">
    <property type="entry name" value="AB_hydrolase_sf"/>
</dbReference>
<organism evidence="3 4">
    <name type="scientific">Kitasatospora aureofaciens</name>
    <name type="common">Streptomyces aureofaciens</name>
    <dbReference type="NCBI Taxonomy" id="1894"/>
    <lineage>
        <taxon>Bacteria</taxon>
        <taxon>Bacillati</taxon>
        <taxon>Actinomycetota</taxon>
        <taxon>Actinomycetes</taxon>
        <taxon>Kitasatosporales</taxon>
        <taxon>Streptomycetaceae</taxon>
        <taxon>Kitasatospora</taxon>
    </lineage>
</organism>
<keyword evidence="4" id="KW-1185">Reference proteome</keyword>
<name>A0A1E7MZP7_KITAU</name>
<protein>
    <submittedName>
        <fullName evidence="2">Hydrolase or acyltransferase of alpha/beta superfamily protein</fullName>
    </submittedName>
</protein>
<dbReference type="Proteomes" id="UP000037395">
    <property type="component" value="Unassembled WGS sequence"/>
</dbReference>
<dbReference type="OrthoDB" id="5431692at2"/>
<reference evidence="2 5" key="1">
    <citation type="journal article" date="2014" name="Int. J. Syst. Evol. Microbiol.">
        <title>Complete genome sequence of Corynebacterium casei LMG S-19264T (=DSM 44701T), isolated from a smear-ripened cheese.</title>
        <authorList>
            <consortium name="US DOE Joint Genome Institute (JGI-PGF)"/>
            <person name="Walter F."/>
            <person name="Albersmeier A."/>
            <person name="Kalinowski J."/>
            <person name="Ruckert C."/>
        </authorList>
    </citation>
    <scope>NUCLEOTIDE SEQUENCE [LARGE SCALE GENOMIC DNA]</scope>
    <source>
        <strain evidence="2 5">JCM 4434</strain>
    </source>
</reference>
<proteinExistence type="predicted"/>
<dbReference type="InterPro" id="IPR000073">
    <property type="entry name" value="AB_hydrolase_1"/>
</dbReference>
<dbReference type="InterPro" id="IPR000639">
    <property type="entry name" value="Epox_hydrolase-like"/>
</dbReference>
<dbReference type="AlphaFoldDB" id="A0A1E7MZP7"/>
<accession>A0A1E7MZP7</accession>
<dbReference type="GO" id="GO:0016787">
    <property type="term" value="F:hydrolase activity"/>
    <property type="evidence" value="ECO:0007669"/>
    <property type="project" value="UniProtKB-KW"/>
</dbReference>
<dbReference type="GeneID" id="97485841"/>
<keyword evidence="2" id="KW-0378">Hydrolase</keyword>
<keyword evidence="2" id="KW-0012">Acyltransferase</keyword>
<comment type="caution">
    <text evidence="3">The sequence shown here is derived from an EMBL/GenBank/DDBJ whole genome shotgun (WGS) entry which is preliminary data.</text>
</comment>
<dbReference type="EMBL" id="JPRF03000054">
    <property type="protein sequence ID" value="OEV33917.1"/>
    <property type="molecule type" value="Genomic_DNA"/>
</dbReference>
<feature type="domain" description="AB hydrolase-1" evidence="1">
    <location>
        <begin position="57"/>
        <end position="291"/>
    </location>
</feature>
<dbReference type="Proteomes" id="UP000610124">
    <property type="component" value="Unassembled WGS sequence"/>
</dbReference>
<reference evidence="3 4" key="2">
    <citation type="submission" date="2014-07" db="EMBL/GenBank/DDBJ databases">
        <authorList>
            <person name="Zhang J.E."/>
            <person name="Yang H."/>
            <person name="Guo J."/>
            <person name="Deng Z."/>
            <person name="Luo H."/>
            <person name="Luo M."/>
            <person name="Zhao B."/>
        </authorList>
    </citation>
    <scope>NUCLEOTIDE SEQUENCE [LARGE SCALE GENOMIC DNA]</scope>
    <source>
        <strain evidence="3">ATCC 10762</strain>
        <strain evidence="4">ATCC 10762 / DSM 40127 / CCM 3239 / JCM 4008 / LMG 5968 / NBRC 12843 / NCIMB 8234 / A-377</strain>
    </source>
</reference>
<dbReference type="PRINTS" id="PR00412">
    <property type="entry name" value="EPOXHYDRLASE"/>
</dbReference>
<dbReference type="GO" id="GO:0016746">
    <property type="term" value="F:acyltransferase activity"/>
    <property type="evidence" value="ECO:0007669"/>
    <property type="project" value="UniProtKB-KW"/>
</dbReference>
<evidence type="ECO:0000259" key="1">
    <source>
        <dbReference type="Pfam" id="PF12697"/>
    </source>
</evidence>
<dbReference type="EMBL" id="BMUB01000005">
    <property type="protein sequence ID" value="GGU74155.1"/>
    <property type="molecule type" value="Genomic_DNA"/>
</dbReference>
<sequence>MPNQGNSRTGRAVGGVRELIAEALAERTPGGVRPGELDRGGRALRWVETGPGEGVPIVLVAGCGESSLTWAPLLPELAELGRVVAYDRAGLGASAPDRAPRLTLDAQVEDLAALVRYLDAGPAVLVGHSWGGQLAQLLARQRPELVAGLVLVDPAHEEFSPRAIALAEVALLRFSLLRTAIAPTAPDRGDALARAGAAAVARPYQRRAVLAEHRLTGRAVPALRRRRAAAPLPEVPVTVLSATEGLPRSLRARFTAAQAGIAAGADRGVHTVVPGAGHYVHADRPHVVAAAVREVSAPARIARNAGH</sequence>
<accession>A0A8H9LR13</accession>
<reference evidence="2" key="5">
    <citation type="submission" date="2020-09" db="EMBL/GenBank/DDBJ databases">
        <authorList>
            <person name="Sun Q."/>
            <person name="Ohkuma M."/>
        </authorList>
    </citation>
    <scope>NUCLEOTIDE SEQUENCE</scope>
    <source>
        <strain evidence="2">JCM 4434</strain>
    </source>
</reference>
<reference evidence="3" key="3">
    <citation type="submission" date="2016-08" db="EMBL/GenBank/DDBJ databases">
        <title>Sequencing, Assembly and Comparative Genomics of S. aureofaciens ATCC 10762.</title>
        <authorList>
            <person name="Gradnigo J.S."/>
            <person name="Johnson N."/>
            <person name="Somerville G.A."/>
        </authorList>
    </citation>
    <scope>NUCLEOTIDE SEQUENCE [LARGE SCALE GENOMIC DNA]</scope>
    <source>
        <strain evidence="3">ATCC 10762</strain>
    </source>
</reference>
<gene>
    <name evidence="2" type="ORF">GCM10010502_27430</name>
    <name evidence="3" type="ORF">HS99_0010565</name>
</gene>
<evidence type="ECO:0000313" key="5">
    <source>
        <dbReference type="Proteomes" id="UP000610124"/>
    </source>
</evidence>
<reference evidence="4" key="4">
    <citation type="submission" date="2016-08" db="EMBL/GenBank/DDBJ databases">
        <title>Sequencing, assembly and comparative genomics of S. aureofaciens ATCC 10762.</title>
        <authorList>
            <person name="Gradnigo J.S."/>
            <person name="Johnson N."/>
            <person name="Somerville G.A."/>
        </authorList>
    </citation>
    <scope>NUCLEOTIDE SEQUENCE [LARGE SCALE GENOMIC DNA]</scope>
    <source>
        <strain evidence="4">ATCC 10762 / DSM 40127 / CCM 3239 / JCM 4008 / LMG 5968 / NBRC 12843 / NCIMB 8234 / A-377</strain>
    </source>
</reference>
<dbReference type="InterPro" id="IPR029058">
    <property type="entry name" value="AB_hydrolase_fold"/>
</dbReference>
<dbReference type="Gene3D" id="3.40.50.1820">
    <property type="entry name" value="alpha/beta hydrolase"/>
    <property type="match status" value="1"/>
</dbReference>
<evidence type="ECO:0000313" key="2">
    <source>
        <dbReference type="EMBL" id="GGU74155.1"/>
    </source>
</evidence>
<keyword evidence="2" id="KW-0808">Transferase</keyword>
<dbReference type="PANTHER" id="PTHR43798">
    <property type="entry name" value="MONOACYLGLYCEROL LIPASE"/>
    <property type="match status" value="1"/>
</dbReference>
<dbReference type="RefSeq" id="WP_050366454.1">
    <property type="nucleotide sequence ID" value="NZ_BMUB01000005.1"/>
</dbReference>
<evidence type="ECO:0000313" key="4">
    <source>
        <dbReference type="Proteomes" id="UP000037395"/>
    </source>
</evidence>
<dbReference type="SUPFAM" id="SSF53474">
    <property type="entry name" value="alpha/beta-Hydrolases"/>
    <property type="match status" value="1"/>
</dbReference>
<dbReference type="KEGG" id="kau:B6264_01405"/>
<dbReference type="Pfam" id="PF12697">
    <property type="entry name" value="Abhydrolase_6"/>
    <property type="match status" value="1"/>
</dbReference>